<organism evidence="2">
    <name type="scientific">Burkholderia pseudomallei 1710a</name>
    <dbReference type="NCBI Taxonomy" id="320371"/>
    <lineage>
        <taxon>Bacteria</taxon>
        <taxon>Pseudomonadati</taxon>
        <taxon>Pseudomonadota</taxon>
        <taxon>Betaproteobacteria</taxon>
        <taxon>Burkholderiales</taxon>
        <taxon>Burkholderiaceae</taxon>
        <taxon>Burkholderia</taxon>
        <taxon>pseudomallei group</taxon>
    </lineage>
</organism>
<dbReference type="AlphaFoldDB" id="A0A0E1VQL5"/>
<dbReference type="InterPro" id="IPR029058">
    <property type="entry name" value="AB_hydrolase_fold"/>
</dbReference>
<sequence length="92" mass="9969">MPEYGMTEVAPGALVTCGDWARAGSALVDAQRAKDDRPSALDGLSAGGMLTDHVAAVNEMVKGIVGMTFPDQRMRQVRERDRPQPAWTETPR</sequence>
<proteinExistence type="predicted"/>
<name>A0A0E1VQL5_BURPE</name>
<reference evidence="2" key="1">
    <citation type="submission" date="2009-05" db="EMBL/GenBank/DDBJ databases">
        <authorList>
            <person name="Harkins D.M."/>
            <person name="DeShazer D."/>
            <person name="Woods D.E."/>
            <person name="Brinkac L.M."/>
            <person name="Brown K.A."/>
            <person name="Hung G.C."/>
            <person name="Tuanyok A."/>
            <person name="Zhang B."/>
            <person name="Nierman W.C."/>
        </authorList>
    </citation>
    <scope>NUCLEOTIDE SEQUENCE [LARGE SCALE GENOMIC DNA]</scope>
    <source>
        <strain evidence="2">1710a</strain>
    </source>
</reference>
<protein>
    <submittedName>
        <fullName evidence="2">Uncharacterized protein</fullName>
    </submittedName>
</protein>
<evidence type="ECO:0000313" key="2">
    <source>
        <dbReference type="EMBL" id="EET03123.1"/>
    </source>
</evidence>
<feature type="compositionally biased region" description="Basic and acidic residues" evidence="1">
    <location>
        <begin position="73"/>
        <end position="83"/>
    </location>
</feature>
<dbReference type="HOGENOM" id="CLU_2407636_0_0_4"/>
<evidence type="ECO:0000256" key="1">
    <source>
        <dbReference type="SAM" id="MobiDB-lite"/>
    </source>
</evidence>
<dbReference type="Proteomes" id="UP000001812">
    <property type="component" value="Chromosome II"/>
</dbReference>
<dbReference type="SUPFAM" id="SSF53474">
    <property type="entry name" value="alpha/beta-Hydrolases"/>
    <property type="match status" value="1"/>
</dbReference>
<feature type="region of interest" description="Disordered" evidence="1">
    <location>
        <begin position="73"/>
        <end position="92"/>
    </location>
</feature>
<dbReference type="EMBL" id="CM000833">
    <property type="protein sequence ID" value="EET03123.1"/>
    <property type="molecule type" value="Genomic_DNA"/>
</dbReference>
<gene>
    <name evidence="2" type="ORF">BURPS1710A_A0868</name>
</gene>
<dbReference type="RefSeq" id="WP_004528522.1">
    <property type="nucleotide sequence ID" value="NZ_CM000833.1"/>
</dbReference>
<accession>A0A0E1VQL5</accession>